<comment type="similarity">
    <text evidence="4">Belongs to the type II topoisomerase family.</text>
</comment>
<keyword evidence="6" id="KW-0479">Metal-binding</keyword>
<evidence type="ECO:0000256" key="9">
    <source>
        <dbReference type="ARBA" id="ARBA00022842"/>
    </source>
</evidence>
<feature type="compositionally biased region" description="Gly residues" evidence="15">
    <location>
        <begin position="1612"/>
        <end position="1634"/>
    </location>
</feature>
<dbReference type="EMBL" id="LN877950">
    <property type="protein sequence ID" value="CUV05459.1"/>
    <property type="molecule type" value="Genomic_DNA"/>
</dbReference>
<evidence type="ECO:0000256" key="4">
    <source>
        <dbReference type="ARBA" id="ARBA00011080"/>
    </source>
</evidence>
<feature type="coiled-coil region" evidence="14">
    <location>
        <begin position="1372"/>
        <end position="1422"/>
    </location>
</feature>
<dbReference type="VEuPathDB" id="CryptoDB:Chro.40097"/>
<proteinExistence type="inferred from homology"/>
<dbReference type="Gene3D" id="1.10.268.10">
    <property type="entry name" value="Topoisomerase, domain 3"/>
    <property type="match status" value="1"/>
</dbReference>
<dbReference type="Pfam" id="PF00204">
    <property type="entry name" value="DNA_gyraseB"/>
    <property type="match status" value="1"/>
</dbReference>
<dbReference type="FunFam" id="3.90.199.10:FF:000002">
    <property type="entry name" value="DNA topoisomerase 2"/>
    <property type="match status" value="1"/>
</dbReference>
<feature type="compositionally biased region" description="Low complexity" evidence="15">
    <location>
        <begin position="297"/>
        <end position="310"/>
    </location>
</feature>
<feature type="compositionally biased region" description="Basic residues" evidence="15">
    <location>
        <begin position="1440"/>
        <end position="1451"/>
    </location>
</feature>
<feature type="compositionally biased region" description="Acidic residues" evidence="15">
    <location>
        <begin position="1531"/>
        <end position="1553"/>
    </location>
</feature>
<evidence type="ECO:0000256" key="14">
    <source>
        <dbReference type="SAM" id="Coils"/>
    </source>
</evidence>
<dbReference type="Pfam" id="PF01751">
    <property type="entry name" value="Toprim"/>
    <property type="match status" value="1"/>
</dbReference>
<dbReference type="GO" id="GO:0000712">
    <property type="term" value="P:resolution of meiotic recombination intermediates"/>
    <property type="evidence" value="ECO:0007669"/>
    <property type="project" value="TreeGrafter"/>
</dbReference>
<evidence type="ECO:0000256" key="2">
    <source>
        <dbReference type="ARBA" id="ARBA00001913"/>
    </source>
</evidence>
<evidence type="ECO:0000256" key="3">
    <source>
        <dbReference type="ARBA" id="ARBA00001946"/>
    </source>
</evidence>
<feature type="compositionally biased region" description="Low complexity" evidence="15">
    <location>
        <begin position="1695"/>
        <end position="1708"/>
    </location>
</feature>
<dbReference type="FunFam" id="3.30.230.10:FF:000008">
    <property type="entry name" value="DNA topoisomerase 2"/>
    <property type="match status" value="1"/>
</dbReference>
<feature type="compositionally biased region" description="Basic residues" evidence="15">
    <location>
        <begin position="1470"/>
        <end position="1481"/>
    </location>
</feature>
<evidence type="ECO:0000256" key="12">
    <source>
        <dbReference type="ARBA" id="ARBA00023235"/>
    </source>
</evidence>
<feature type="region of interest" description="Disordered" evidence="15">
    <location>
        <begin position="1437"/>
        <end position="1661"/>
    </location>
</feature>
<feature type="region of interest" description="Disordered" evidence="15">
    <location>
        <begin position="1024"/>
        <end position="1045"/>
    </location>
</feature>
<dbReference type="CDD" id="cd03365">
    <property type="entry name" value="TOPRIM_TopoIIA"/>
    <property type="match status" value="1"/>
</dbReference>
<dbReference type="InterPro" id="IPR014721">
    <property type="entry name" value="Ribsml_uS5_D2-typ_fold_subgr"/>
</dbReference>
<sequence length="1801" mass="204818">MILEENQLENNELISNSKITSKPKMVNKSKKTVEERYQKKTQIEHILLRPDTYIGSTEFHEQALWVWDDSNMKMVYKTINYVPGLYKIFDEILVNAADVKAREISTKNNHIFEKCTCIKVEINREKKEITVFNDGEGIPIEIHREHQVYVPELIFGHLLTSDNYDDNEDRVTGGRNGFGAKLTNIFSKEFKVECGDNNTGRIFKMTWYDNMSKKSEENIKDNYSGKSYVKITFKPDLSRFGNMKDFDDDIISLLNKRVYDISGTSGVKVYLNGSLIPIKDFKSYTLLYLKSRMNNTNNIENNNNNNNNNNNEKKTSTTRTLRNTNKKNMSENNSYDDEFENYNIENEDEYDNNFEEDIMEDDEWDDEPKSSKKKNSNSNSKKKKSGQNGDGSSSSLILSGGGGSDTNSPLIIYESVPKWEIVISESDGGQFQHVSFVNSICTIKGGTHISYVLDPLINAILKKVQTKNKGGMDVKSNHVKNHIWIFIKCLIVNPSFDSQTKETLTTKVSKFGSVCTLSEKTINSVVKSSIVENVLMWAQLKQSMELKRKMKSNQKNTVTSRLLGIPKLEDANEAGGPHSKKCTLILTEGDSAKTSCLAGLSIVGRDYFGVFPLRGKLLNVREASFKQQIGNVEIQNILKILGLGIGQKYDNGPVNLRYGSLMLMTDQDHDGSHIKGLIINLIHYYWPSLIHFRGFLKQFVTPIVKAKKGSNEISFFTLYEYEQWRKNNSSNLNGWRFKYYKGLGTSTDLEFKEYFTKIENHSIEFDWMDDQDDEAIDMAFSKKRTEDRKNWIESYKEGTYVDYSINNQCRNLRYFDFIHKELVLFSRYDTTRSIPNLLDGLKPGQRKVLFATFKKKLNNELKVAQLAGYVAEHSAYHHGESSLQSTIVNMAQNFVGSNNLNLLEPCGQFGSRKEGGKDASAARYIFTKLSKWTRYIFPEADDPLLTYLYDDGQQIEPLYYVPIIPMILVNGTDGIGTGWSSSVPNYNPKDIIMNLKRMLKGEMMIPMTPWYKSFKGKIFPIKQKSKKNSTNNGGGNNNRKKTAINSFNNGSNSSILIGSQVDAEDDDLQQIQRTNNMGNGIIEETLELGANYETFGNWYKKNEETLVITELPVRRWTQDYKEWLESTLLPAPNADNDNIENSWIIDYRDNSSHESVHITVRMRPEKLQQAEMEGIEKIFRLKSTLSTSNMTLFDHNSRIVRYETELDILKEFIPIRLEMYEKRKNYLLSKLNYEKCLLEQKILFLKLVIQGVIGLSNKSKETLVSDLKKNNIKSIKQVQELTQWVGVGGSNLAQNSISGSGIGEHPSFVDSGDNSMDYINFEMNSFDYLESSQKDGILESTSYSRETNKGNELKLFDYLLSMPLWSLTKEKMELLEADLIKKTEEYEKLLKTSIEEIWNTELDELLKVIEEEETQDELIEAEHNSLIQKRRLSVDWNDPKKKKTGNSRKRKNETTKKQESLKVKNPQKSNLKKTSAKPTKKSRIDDSDEEDDYIDGDNYSDEDDYYDDIGDDFYGSDNSNDSNDRIILNNEESENEELENLTSDLDDFSDDDGGGNKGKRTQKTLANKSKTDNQGKTKLNNLKKAKNTSLVKSSSKDKKRGLLKVSKSTGGSSFGGIGDGVAGTGTGTGIGTGIGNTNSSSTSNNTSTKKENIESSSSKPLESVSLLQRLQQRTNLVNSLNQSLNSLSSSLTKVASTTSSSSGGVPATKQTKITDLFKSKDSEDVEIRTAKSGRQKKQNSQNSENEIVSRPKRGKRKTIIESEEEEEDREEEDDEIEDQESVSNISSDSLKESDFSEYSDF</sequence>
<dbReference type="GO" id="GO:0046872">
    <property type="term" value="F:metal ion binding"/>
    <property type="evidence" value="ECO:0007669"/>
    <property type="project" value="UniProtKB-KW"/>
</dbReference>
<organism evidence="18">
    <name type="scientific">Cryptosporidium hominis</name>
    <dbReference type="NCBI Taxonomy" id="237895"/>
    <lineage>
        <taxon>Eukaryota</taxon>
        <taxon>Sar</taxon>
        <taxon>Alveolata</taxon>
        <taxon>Apicomplexa</taxon>
        <taxon>Conoidasida</taxon>
        <taxon>Coccidia</taxon>
        <taxon>Eucoccidiorida</taxon>
        <taxon>Eimeriorina</taxon>
        <taxon>Cryptosporidiidae</taxon>
        <taxon>Cryptosporidium</taxon>
    </lineage>
</organism>
<dbReference type="Gene3D" id="3.90.199.10">
    <property type="entry name" value="Topoisomerase II, domain 5"/>
    <property type="match status" value="1"/>
</dbReference>
<comment type="catalytic activity">
    <reaction evidence="1 13">
        <text>ATP-dependent breakage, passage and rejoining of double-stranded DNA.</text>
        <dbReference type="EC" id="5.6.2.2"/>
    </reaction>
</comment>
<dbReference type="PANTHER" id="PTHR10169">
    <property type="entry name" value="DNA TOPOISOMERASE/GYRASE"/>
    <property type="match status" value="1"/>
</dbReference>
<dbReference type="InterPro" id="IPR013758">
    <property type="entry name" value="Topo_IIA_A/C_ab"/>
</dbReference>
<evidence type="ECO:0000256" key="8">
    <source>
        <dbReference type="ARBA" id="ARBA00022840"/>
    </source>
</evidence>
<dbReference type="PROSITE" id="PS52040">
    <property type="entry name" value="TOPO_IIA"/>
    <property type="match status" value="1"/>
</dbReference>
<dbReference type="VEuPathDB" id="CryptoDB:CHUDEA4_780"/>
<dbReference type="FunFam" id="3.30.1490.30:FF:000001">
    <property type="entry name" value="DNA topoisomerase 2"/>
    <property type="match status" value="1"/>
</dbReference>
<evidence type="ECO:0000313" key="18">
    <source>
        <dbReference type="EMBL" id="CUV05459.1"/>
    </source>
</evidence>
<feature type="domain" description="Topo IIA-type catalytic" evidence="17">
    <location>
        <begin position="834"/>
        <end position="1402"/>
    </location>
</feature>
<evidence type="ECO:0000256" key="13">
    <source>
        <dbReference type="PROSITE-ProRule" id="PRU01384"/>
    </source>
</evidence>
<feature type="compositionally biased region" description="Basic residues" evidence="15">
    <location>
        <begin position="371"/>
        <end position="385"/>
    </location>
</feature>
<evidence type="ECO:0000259" key="17">
    <source>
        <dbReference type="PROSITE" id="PS52040"/>
    </source>
</evidence>
<dbReference type="FunFam" id="3.40.50.670:FF:000001">
    <property type="entry name" value="DNA topoisomerase 2"/>
    <property type="match status" value="2"/>
</dbReference>
<dbReference type="InterPro" id="IPR050634">
    <property type="entry name" value="DNA_Topoisomerase_II"/>
</dbReference>
<evidence type="ECO:0000256" key="6">
    <source>
        <dbReference type="ARBA" id="ARBA00022723"/>
    </source>
</evidence>
<dbReference type="PRINTS" id="PR01158">
    <property type="entry name" value="TOPISMRASEII"/>
</dbReference>
<dbReference type="InterPro" id="IPR013757">
    <property type="entry name" value="Topo_IIA_A_a_sf"/>
</dbReference>
<dbReference type="InterPro" id="IPR006171">
    <property type="entry name" value="TOPRIM_dom"/>
</dbReference>
<feature type="compositionally biased region" description="Low complexity" evidence="15">
    <location>
        <begin position="386"/>
        <end position="398"/>
    </location>
</feature>
<keyword evidence="12 13" id="KW-0413">Isomerase</keyword>
<keyword evidence="14" id="KW-0175">Coiled coil</keyword>
<feature type="compositionally biased region" description="Low complexity" evidence="15">
    <location>
        <begin position="1635"/>
        <end position="1647"/>
    </location>
</feature>
<gene>
    <name evidence="18" type="ORF">CHUDEA4_780</name>
</gene>
<dbReference type="InterPro" id="IPR034157">
    <property type="entry name" value="TOPRIM_TopoII"/>
</dbReference>
<dbReference type="Pfam" id="PF16898">
    <property type="entry name" value="TOPRIM_C"/>
    <property type="match status" value="1"/>
</dbReference>
<dbReference type="GO" id="GO:0003677">
    <property type="term" value="F:DNA binding"/>
    <property type="evidence" value="ECO:0007669"/>
    <property type="project" value="UniProtKB-UniRule"/>
</dbReference>
<dbReference type="SUPFAM" id="SSF54211">
    <property type="entry name" value="Ribosomal protein S5 domain 2-like"/>
    <property type="match status" value="1"/>
</dbReference>
<dbReference type="PROSITE" id="PS00177">
    <property type="entry name" value="TOPOISOMERASE_II"/>
    <property type="match status" value="1"/>
</dbReference>
<dbReference type="CDD" id="cd03481">
    <property type="entry name" value="TopoIIA_Trans_ScTopoIIA"/>
    <property type="match status" value="1"/>
</dbReference>
<dbReference type="InterPro" id="IPR018522">
    <property type="entry name" value="TopoIIA_CS"/>
</dbReference>
<dbReference type="PANTHER" id="PTHR10169:SF38">
    <property type="entry name" value="DNA TOPOISOMERASE 2"/>
    <property type="match status" value="1"/>
</dbReference>
<dbReference type="InterPro" id="IPR003594">
    <property type="entry name" value="HATPase_dom"/>
</dbReference>
<accession>A0A0S4TFL3</accession>
<dbReference type="FunFam" id="3.30.565.10:FF:000004">
    <property type="entry name" value="DNA topoisomerase 2"/>
    <property type="match status" value="1"/>
</dbReference>
<dbReference type="Pfam" id="PF02518">
    <property type="entry name" value="HATPase_c"/>
    <property type="match status" value="1"/>
</dbReference>
<dbReference type="InterPro" id="IPR036890">
    <property type="entry name" value="HATPase_C_sf"/>
</dbReference>
<dbReference type="InterPro" id="IPR013760">
    <property type="entry name" value="Topo_IIA-like_dom_sf"/>
</dbReference>
<keyword evidence="8" id="KW-0067">ATP-binding</keyword>
<dbReference type="Pfam" id="PF00521">
    <property type="entry name" value="DNA_topoisoIV"/>
    <property type="match status" value="2"/>
</dbReference>
<dbReference type="InterPro" id="IPR020568">
    <property type="entry name" value="Ribosomal_Su5_D2-typ_SF"/>
</dbReference>
<dbReference type="GO" id="GO:0006265">
    <property type="term" value="P:DNA topological change"/>
    <property type="evidence" value="ECO:0007669"/>
    <property type="project" value="UniProtKB-UniRule"/>
</dbReference>
<evidence type="ECO:0000256" key="5">
    <source>
        <dbReference type="ARBA" id="ARBA00012895"/>
    </source>
</evidence>
<dbReference type="InterPro" id="IPR031660">
    <property type="entry name" value="TOPRIM_C"/>
</dbReference>
<protein>
    <recommendedName>
        <fullName evidence="5">DNA topoisomerase (ATP-hydrolyzing)</fullName>
        <ecNumber evidence="5">5.6.2.2</ecNumber>
    </recommendedName>
</protein>
<feature type="compositionally biased region" description="Basic and acidic residues" evidence="15">
    <location>
        <begin position="1715"/>
        <end position="1729"/>
    </location>
</feature>
<dbReference type="SMART" id="SM00433">
    <property type="entry name" value="TOP2c"/>
    <property type="match status" value="1"/>
</dbReference>
<evidence type="ECO:0000256" key="10">
    <source>
        <dbReference type="ARBA" id="ARBA00023029"/>
    </source>
</evidence>
<dbReference type="GO" id="GO:0000819">
    <property type="term" value="P:sister chromatid segregation"/>
    <property type="evidence" value="ECO:0007669"/>
    <property type="project" value="TreeGrafter"/>
</dbReference>
<dbReference type="VEuPathDB" id="CryptoDB:GY17_00003146"/>
<dbReference type="SUPFAM" id="SSF55874">
    <property type="entry name" value="ATPase domain of HSP90 chaperone/DNA topoisomerase II/histidine kinase"/>
    <property type="match status" value="1"/>
</dbReference>
<dbReference type="Gene3D" id="3.30.1490.30">
    <property type="match status" value="1"/>
</dbReference>
<feature type="compositionally biased region" description="Acidic residues" evidence="15">
    <location>
        <begin position="334"/>
        <end position="366"/>
    </location>
</feature>
<dbReference type="InterPro" id="IPR001241">
    <property type="entry name" value="Topo_IIA"/>
</dbReference>
<evidence type="ECO:0000256" key="1">
    <source>
        <dbReference type="ARBA" id="ARBA00000185"/>
    </source>
</evidence>
<dbReference type="Gene3D" id="3.30.1360.40">
    <property type="match status" value="1"/>
</dbReference>
<keyword evidence="7" id="KW-0547">Nucleotide-binding</keyword>
<dbReference type="EC" id="5.6.2.2" evidence="5"/>
<feature type="compositionally biased region" description="Acidic residues" evidence="15">
    <location>
        <begin position="1761"/>
        <end position="1780"/>
    </location>
</feature>
<name>A0A0S4TFL3_CRYHO</name>
<evidence type="ECO:0000259" key="16">
    <source>
        <dbReference type="PROSITE" id="PS50880"/>
    </source>
</evidence>
<dbReference type="Proteomes" id="UP000199752">
    <property type="component" value="Chromosome 4"/>
</dbReference>
<dbReference type="GO" id="GO:0003918">
    <property type="term" value="F:DNA topoisomerase type II (double strand cut, ATP-hydrolyzing) activity"/>
    <property type="evidence" value="ECO:0007669"/>
    <property type="project" value="UniProtKB-EC"/>
</dbReference>
<feature type="compositionally biased region" description="Acidic residues" evidence="15">
    <location>
        <begin position="1486"/>
        <end position="1511"/>
    </location>
</feature>
<feature type="domain" description="Toprim" evidence="16">
    <location>
        <begin position="582"/>
        <end position="697"/>
    </location>
</feature>
<dbReference type="CDD" id="cd16930">
    <property type="entry name" value="HATPase_TopII-like"/>
    <property type="match status" value="1"/>
</dbReference>
<dbReference type="GO" id="GO:0005524">
    <property type="term" value="F:ATP binding"/>
    <property type="evidence" value="ECO:0007669"/>
    <property type="project" value="UniProtKB-KW"/>
</dbReference>
<feature type="region of interest" description="Disordered" evidence="15">
    <location>
        <begin position="1695"/>
        <end position="1801"/>
    </location>
</feature>
<dbReference type="SMART" id="SM00434">
    <property type="entry name" value="TOP4c"/>
    <property type="match status" value="1"/>
</dbReference>
<dbReference type="Gene3D" id="3.30.565.10">
    <property type="entry name" value="Histidine kinase-like ATPase, C-terminal domain"/>
    <property type="match status" value="1"/>
</dbReference>
<comment type="cofactor">
    <cofactor evidence="3">
        <name>Mg(2+)</name>
        <dbReference type="ChEBI" id="CHEBI:18420"/>
    </cofactor>
</comment>
<reference evidence="18" key="1">
    <citation type="submission" date="2015-08" db="EMBL/GenBank/DDBJ databases">
        <authorList>
            <person name="Babu N.S."/>
            <person name="Beckwith C.J."/>
            <person name="Beseler K.G."/>
            <person name="Brison A."/>
            <person name="Carone J.V."/>
            <person name="Caskin T.P."/>
            <person name="Diamond M."/>
            <person name="Durham M.E."/>
            <person name="Foxe J.M."/>
            <person name="Go M."/>
            <person name="Henderson B.A."/>
            <person name="Jones I.B."/>
            <person name="McGettigan J.A."/>
            <person name="Micheletti S.J."/>
            <person name="Nasrallah M.E."/>
            <person name="Ortiz D."/>
            <person name="Piller C.R."/>
            <person name="Privatt S.R."/>
            <person name="Schneider S.L."/>
            <person name="Sharp S."/>
            <person name="Smith T.C."/>
            <person name="Stanton J.D."/>
            <person name="Ullery H.E."/>
            <person name="Wilson R.J."/>
            <person name="Serrano M.G."/>
            <person name="Buck G."/>
            <person name="Lee V."/>
            <person name="Wang Y."/>
            <person name="Carvalho R."/>
            <person name="Voegtly L."/>
            <person name="Shi R."/>
            <person name="Duckworth R."/>
            <person name="Johnson A."/>
            <person name="Loviza R."/>
            <person name="Walstead R."/>
            <person name="Shah Z."/>
            <person name="Kiflezghi M."/>
            <person name="Wade K."/>
            <person name="Ball S.L."/>
            <person name="Bradley K.W."/>
            <person name="Asai D.J."/>
            <person name="Bowman C.A."/>
            <person name="Russell D.A."/>
            <person name="Pope W.H."/>
            <person name="Jacobs-Sera D."/>
            <person name="Hendrix R.W."/>
            <person name="Hatfull G.F."/>
        </authorList>
    </citation>
    <scope>NUCLEOTIDE SEQUENCE [LARGE SCALE GENOMIC DNA]</scope>
</reference>
<dbReference type="InterPro" id="IPR001154">
    <property type="entry name" value="TopoII_euk"/>
</dbReference>
<dbReference type="Gene3D" id="3.40.50.670">
    <property type="match status" value="1"/>
</dbReference>
<dbReference type="InterPro" id="IPR013506">
    <property type="entry name" value="Topo_IIA_bsu_dom2"/>
</dbReference>
<keyword evidence="11 13" id="KW-0238">DNA-binding</keyword>
<evidence type="ECO:0000256" key="11">
    <source>
        <dbReference type="ARBA" id="ARBA00023125"/>
    </source>
</evidence>
<feature type="compositionally biased region" description="Basic and acidic residues" evidence="15">
    <location>
        <begin position="1452"/>
        <end position="1462"/>
    </location>
</feature>
<keyword evidence="10 13" id="KW-0799">Topoisomerase</keyword>
<dbReference type="InterPro" id="IPR002205">
    <property type="entry name" value="Topo_IIA_dom_A"/>
</dbReference>
<dbReference type="PRINTS" id="PR00418">
    <property type="entry name" value="TPI2FAMILY"/>
</dbReference>
<keyword evidence="9" id="KW-0460">Magnesium</keyword>
<feature type="active site" description="O-(5'-phospho-DNA)-tyrosine intermediate" evidence="13">
    <location>
        <position position="924"/>
    </location>
</feature>
<comment type="cofactor">
    <cofactor evidence="2">
        <name>Ca(2+)</name>
        <dbReference type="ChEBI" id="CHEBI:29108"/>
    </cofactor>
</comment>
<evidence type="ECO:0000256" key="7">
    <source>
        <dbReference type="ARBA" id="ARBA00022741"/>
    </source>
</evidence>
<feature type="compositionally biased region" description="Low complexity" evidence="15">
    <location>
        <begin position="317"/>
        <end position="327"/>
    </location>
</feature>
<dbReference type="Gene3D" id="3.30.230.10">
    <property type="match status" value="1"/>
</dbReference>
<dbReference type="GO" id="GO:0005634">
    <property type="term" value="C:nucleus"/>
    <property type="evidence" value="ECO:0007669"/>
    <property type="project" value="TreeGrafter"/>
</dbReference>
<dbReference type="SUPFAM" id="SSF56719">
    <property type="entry name" value="Type II DNA topoisomerase"/>
    <property type="match status" value="1"/>
</dbReference>
<dbReference type="FunFam" id="3.30.1360.40:FF:000003">
    <property type="entry name" value="DNA topoisomerase 2"/>
    <property type="match status" value="1"/>
</dbReference>
<dbReference type="PROSITE" id="PS50880">
    <property type="entry name" value="TOPRIM"/>
    <property type="match status" value="1"/>
</dbReference>
<dbReference type="VEuPathDB" id="CryptoDB:ChTU502y2012_403g0365"/>
<feature type="region of interest" description="Disordered" evidence="15">
    <location>
        <begin position="297"/>
        <end position="403"/>
    </location>
</feature>
<dbReference type="InterPro" id="IPR013759">
    <property type="entry name" value="Topo_IIA_B_C"/>
</dbReference>
<evidence type="ECO:0000256" key="15">
    <source>
        <dbReference type="SAM" id="MobiDB-lite"/>
    </source>
</evidence>